<dbReference type="KEGG" id="dno:DNO_0047"/>
<dbReference type="AlphaFoldDB" id="A5EWW4"/>
<feature type="transmembrane region" description="Helical" evidence="1">
    <location>
        <begin position="174"/>
        <end position="200"/>
    </location>
</feature>
<feature type="transmembrane region" description="Helical" evidence="1">
    <location>
        <begin position="220"/>
        <end position="240"/>
    </location>
</feature>
<evidence type="ECO:0000313" key="2">
    <source>
        <dbReference type="EMBL" id="ABQ13615.1"/>
    </source>
</evidence>
<name>A5EWW4_DICNV</name>
<reference evidence="2 3" key="1">
    <citation type="journal article" date="2007" name="Nat. Biotechnol.">
        <title>Genome sequence and identification of candidate vaccine antigens from the animal pathogen Dichelobacter nodosus.</title>
        <authorList>
            <person name="Myers G.S."/>
            <person name="Parker D."/>
            <person name="Al-Hasani K."/>
            <person name="Kennan R.M."/>
            <person name="Seemann T."/>
            <person name="Ren Q."/>
            <person name="Badger J.H."/>
            <person name="Selengut J.D."/>
            <person name="Deboy R.T."/>
            <person name="Tettelin H."/>
            <person name="Boyce J.D."/>
            <person name="McCarl V.P."/>
            <person name="Han X."/>
            <person name="Nelson W.C."/>
            <person name="Madupu R."/>
            <person name="Mohamoud Y."/>
            <person name="Holley T."/>
            <person name="Fedorova N."/>
            <person name="Khouri H."/>
            <person name="Bottomley S.P."/>
            <person name="Whittington R.J."/>
            <person name="Adler B."/>
            <person name="Songer J.G."/>
            <person name="Rood J.I."/>
            <person name="Paulsen I.T."/>
        </authorList>
    </citation>
    <scope>NUCLEOTIDE SEQUENCE [LARGE SCALE GENOMIC DNA]</scope>
    <source>
        <strain evidence="2 3">VCS1703A</strain>
    </source>
</reference>
<accession>A5EWW4</accession>
<keyword evidence="1" id="KW-0812">Transmembrane</keyword>
<proteinExistence type="predicted"/>
<feature type="transmembrane region" description="Helical" evidence="1">
    <location>
        <begin position="69"/>
        <end position="87"/>
    </location>
</feature>
<feature type="transmembrane region" description="Helical" evidence="1">
    <location>
        <begin position="108"/>
        <end position="131"/>
    </location>
</feature>
<dbReference type="RefSeq" id="WP_011927805.1">
    <property type="nucleotide sequence ID" value="NC_009446.1"/>
</dbReference>
<keyword evidence="1" id="KW-1133">Transmembrane helix</keyword>
<evidence type="ECO:0000313" key="3">
    <source>
        <dbReference type="Proteomes" id="UP000000248"/>
    </source>
</evidence>
<dbReference type="HOGENOM" id="CLU_1123159_0_0_6"/>
<feature type="transmembrane region" description="Helical" evidence="1">
    <location>
        <begin position="20"/>
        <end position="39"/>
    </location>
</feature>
<protein>
    <submittedName>
        <fullName evidence="2">Hypothetical membrane protein</fullName>
    </submittedName>
</protein>
<feature type="transmembrane region" description="Helical" evidence="1">
    <location>
        <begin position="143"/>
        <end position="167"/>
    </location>
</feature>
<organism evidence="2 3">
    <name type="scientific">Dichelobacter nodosus (strain VCS1703A)</name>
    <dbReference type="NCBI Taxonomy" id="246195"/>
    <lineage>
        <taxon>Bacteria</taxon>
        <taxon>Pseudomonadati</taxon>
        <taxon>Pseudomonadota</taxon>
        <taxon>Gammaproteobacteria</taxon>
        <taxon>Cardiobacteriales</taxon>
        <taxon>Cardiobacteriaceae</taxon>
        <taxon>Dichelobacter</taxon>
    </lineage>
</organism>
<gene>
    <name evidence="2" type="ordered locus">DNO_0047</name>
</gene>
<dbReference type="STRING" id="246195.DNO_0047"/>
<keyword evidence="1" id="KW-0472">Membrane</keyword>
<sequence>MYHWRSLWQKEWTQLQSPLFIVLLVLIWWIWGIYFLSAVQEYQTLSPQLALLSTPRGVSDMLLVPLNHLLGWLLAIYMVFVVAKSLGDEFLYRTVALFYRDFYRWLTVKLAAIATLTALATLPFWCAVIWLSMTTDFDDGVVAGIACGQIVLLLYALGLGAVFTMWLRHTLAAAAFLVLWLILLWLLPSLISEPAFLVLLLQWLSPFAHVGLLHSGQFSLQTAVFVLLHGGYFISLLIFLHGKLREC</sequence>
<keyword evidence="3" id="KW-1185">Reference proteome</keyword>
<dbReference type="Proteomes" id="UP000000248">
    <property type="component" value="Chromosome"/>
</dbReference>
<dbReference type="EMBL" id="CP000513">
    <property type="protein sequence ID" value="ABQ13615.1"/>
    <property type="molecule type" value="Genomic_DNA"/>
</dbReference>
<evidence type="ECO:0000256" key="1">
    <source>
        <dbReference type="SAM" id="Phobius"/>
    </source>
</evidence>